<evidence type="ECO:0000256" key="7">
    <source>
        <dbReference type="ARBA" id="ARBA00022833"/>
    </source>
</evidence>
<proteinExistence type="predicted"/>
<organism evidence="11">
    <name type="scientific">Zea mays</name>
    <name type="common">Maize</name>
    <dbReference type="NCBI Taxonomy" id="4577"/>
    <lineage>
        <taxon>Eukaryota</taxon>
        <taxon>Viridiplantae</taxon>
        <taxon>Streptophyta</taxon>
        <taxon>Embryophyta</taxon>
        <taxon>Tracheophyta</taxon>
        <taxon>Spermatophyta</taxon>
        <taxon>Magnoliopsida</taxon>
        <taxon>Liliopsida</taxon>
        <taxon>Poales</taxon>
        <taxon>Poaceae</taxon>
        <taxon>PACMAD clade</taxon>
        <taxon>Panicoideae</taxon>
        <taxon>Andropogonodae</taxon>
        <taxon>Andropogoneae</taxon>
        <taxon>Tripsacinae</taxon>
        <taxon>Zea</taxon>
    </lineage>
</organism>
<dbReference type="EC" id="2.3.2.27" evidence="2"/>
<dbReference type="PROSITE" id="PS50188">
    <property type="entry name" value="B302_SPRY"/>
    <property type="match status" value="1"/>
</dbReference>
<dbReference type="InterPro" id="IPR001870">
    <property type="entry name" value="B30.2/SPRY"/>
</dbReference>
<gene>
    <name evidence="11" type="ORF">Zm00014a_011922</name>
</gene>
<keyword evidence="5 8" id="KW-0863">Zinc-finger</keyword>
<dbReference type="Gene3D" id="2.60.120.920">
    <property type="match status" value="1"/>
</dbReference>
<feature type="domain" description="RING-type" evidence="9">
    <location>
        <begin position="1274"/>
        <end position="1312"/>
    </location>
</feature>
<sequence length="1320" mass="149031">MAEGSSSHRRSAFSPGLAVLLSGDEAKISSQKSHLVSYHDEIGHQAVERTIEHIFDLPHKSVVRPPGPVDTGFVHSVVRNQARKFDLDWENCIRGYHRSVFIVDKGAGQRKVVLDDSSICGSFRNVRGPSLVESSAPFSSARANACVWKGKWMYEVTLETSGVQQLGWATLSCPFTDQKGVGDADDSYSFDGRRVTKWNNDPKPYGQPWAVGDVIGCCINLDAGEISFYRNGTSLGVAFDGIRSVEPKKGYYAAVSLSEGERCHLNFGSHPFRYPVDGFDPLEAPPRSWSFVTYLLRCLFRLLEVHNLEKSESAYFEKLRRVKKFAPLQELFGPISEGICAEIFSAIEASQGCLEYIAWGSLITLLLDVFRTREPHDFSCLDQVLDLFLRFPGCTSLFQELIVALSCMCKVAPLVLTECPYSGSYPFLALVCHLLRHKDVMCLWWKAEDFVFSFEGFLTRKIPNKQDLQCLVPSVWWPGSSEDEVSMTLTMTTLSDAIKKVNFPFISADFAIEEMHRELCSLVICFIPPMSTPQPPGSVFRSFVQSLVLKARGGDHRMVVNGTFNNTVLVSLYTVILHLLSEGFSMDSAGSASSSKANFGNGVGFLHKGGKRKFPTQLFFRNDAYHSVIPRIGGPPSILMHHQFDAVENEVQWDEGCMNDEETRVTHTTAQKPCCCSVTDVAVGLRYKETAKYVPSTSKGSCKPMPERSPHVAAECNGRGLSDEIEDKPSTSAQSEIEYGYQSLHSLENMPMATQSSSETLKEEELLDVMLLLYHLGISPNFRQAILISISSLQAFYFMSQQSQSISLLEETDRQIREKSCSEQVRRLKEARNSYHEDLVDCVRHCVWYRATLFSQWKQRGMYATCMWVVELLLVLSNSNSMFHYVPEFYVESLVDCFHALRRSDPPFVSPALFLMQGLASFVTLVVKHFDDTRIVNPDLKDLLLQSISVLVQYKEFMLVFENNREAINKMPRSLLSAFDNRSWIPVTNILSRFCKGSGFASYKNGESASSATFQVLLRETCIHEQELFFSFLNRLFNTLSWTMTEFSMSIREMQDKNQVDYLFLNIPICVLVADLQQRKCSVIFDISCSLARILEFCTREIPCAFLMGPDMNLRRLTELVVFILNHIISVADAEFFDIYIFFITTITSKEACGCRTLRRPGQHQEKTNRTMILAPLVGIILSLMECSSTSERRELNDVIAVFASMDCPATIHFGLQYLLSYNWSNVLRGDSSLAKLAQLKEFSHYFRRITASVDGEEEDHSLNAGDEDDDHTCCICYNCDSDATFQPCHHRSCFGCISRHLLNNQRCFFCNAVVTSVTR</sequence>
<dbReference type="Gene3D" id="3.30.40.10">
    <property type="entry name" value="Zinc/RING finger domain, C3HC4 (zinc finger)"/>
    <property type="match status" value="1"/>
</dbReference>
<dbReference type="InterPro" id="IPR013083">
    <property type="entry name" value="Znf_RING/FYVE/PHD"/>
</dbReference>
<dbReference type="FunFam" id="3.30.40.10:FF:000133">
    <property type="entry name" value="E3 ubiquitin-protein ligase RNF123"/>
    <property type="match status" value="1"/>
</dbReference>
<evidence type="ECO:0000313" key="11">
    <source>
        <dbReference type="EMBL" id="PWZ14587.1"/>
    </source>
</evidence>
<evidence type="ECO:0000256" key="8">
    <source>
        <dbReference type="PROSITE-ProRule" id="PRU00175"/>
    </source>
</evidence>
<dbReference type="PANTHER" id="PTHR13363">
    <property type="entry name" value="RING FINGER AND SRY DOMAIN-CONTAINING"/>
    <property type="match status" value="1"/>
</dbReference>
<keyword evidence="7" id="KW-0862">Zinc</keyword>
<dbReference type="InterPro" id="IPR043136">
    <property type="entry name" value="B30.2/SPRY_sf"/>
</dbReference>
<dbReference type="GO" id="GO:0008270">
    <property type="term" value="F:zinc ion binding"/>
    <property type="evidence" value="ECO:0007669"/>
    <property type="project" value="UniProtKB-KW"/>
</dbReference>
<name>A0A3L6E317_MAIZE</name>
<keyword evidence="4" id="KW-0479">Metal-binding</keyword>
<dbReference type="CDD" id="cd16541">
    <property type="entry name" value="RING-HC_RNF123"/>
    <property type="match status" value="1"/>
</dbReference>
<dbReference type="Pfam" id="PF19322">
    <property type="entry name" value="RKP_N"/>
    <property type="match status" value="1"/>
</dbReference>
<dbReference type="SUPFAM" id="SSF57850">
    <property type="entry name" value="RING/U-box"/>
    <property type="match status" value="1"/>
</dbReference>
<comment type="catalytic activity">
    <reaction evidence="1">
        <text>S-ubiquitinyl-[E2 ubiquitin-conjugating enzyme]-L-cysteine + [acceptor protein]-L-lysine = [E2 ubiquitin-conjugating enzyme]-L-cysteine + N(6)-ubiquitinyl-[acceptor protein]-L-lysine.</text>
        <dbReference type="EC" id="2.3.2.27"/>
    </reaction>
</comment>
<dbReference type="Pfam" id="PF00622">
    <property type="entry name" value="SPRY"/>
    <property type="match status" value="1"/>
</dbReference>
<accession>A0A3L6E254</accession>
<dbReference type="FunFam" id="2.60.120.920:FF:000053">
    <property type="entry name" value="E3 ubiquitin-protein ligase RKP"/>
    <property type="match status" value="1"/>
</dbReference>
<evidence type="ECO:0000256" key="6">
    <source>
        <dbReference type="ARBA" id="ARBA00022786"/>
    </source>
</evidence>
<dbReference type="InterPro" id="IPR057987">
    <property type="entry name" value="TPR_RNF123/RKP"/>
</dbReference>
<dbReference type="PROSITE" id="PS50089">
    <property type="entry name" value="ZF_RING_2"/>
    <property type="match status" value="1"/>
</dbReference>
<evidence type="ECO:0000259" key="10">
    <source>
        <dbReference type="PROSITE" id="PS50188"/>
    </source>
</evidence>
<evidence type="ECO:0000256" key="3">
    <source>
        <dbReference type="ARBA" id="ARBA00022679"/>
    </source>
</evidence>
<evidence type="ECO:0000313" key="12">
    <source>
        <dbReference type="Proteomes" id="UP000251960"/>
    </source>
</evidence>
<dbReference type="ExpressionAtlas" id="A0A3L6E317">
    <property type="expression patterns" value="baseline and differential"/>
</dbReference>
<evidence type="ECO:0000259" key="9">
    <source>
        <dbReference type="PROSITE" id="PS50089"/>
    </source>
</evidence>
<dbReference type="InterPro" id="IPR003877">
    <property type="entry name" value="SPRY_dom"/>
</dbReference>
<feature type="domain" description="B30.2/SPRY" evidence="10">
    <location>
        <begin position="81"/>
        <end position="272"/>
    </location>
</feature>
<dbReference type="InterPro" id="IPR045737">
    <property type="entry name" value="RKP_N"/>
</dbReference>
<evidence type="ECO:0000256" key="4">
    <source>
        <dbReference type="ARBA" id="ARBA00022723"/>
    </source>
</evidence>
<comment type="caution">
    <text evidence="11">The sequence shown here is derived from an EMBL/GenBank/DDBJ whole genome shotgun (WGS) entry which is preliminary data.</text>
</comment>
<dbReference type="InterPro" id="IPR001841">
    <property type="entry name" value="Znf_RING"/>
</dbReference>
<evidence type="ECO:0000256" key="2">
    <source>
        <dbReference type="ARBA" id="ARBA00012483"/>
    </source>
</evidence>
<accession>A0A3L6E317</accession>
<dbReference type="Pfam" id="PF10408">
    <property type="entry name" value="Ufd2P_core"/>
    <property type="match status" value="1"/>
</dbReference>
<dbReference type="GO" id="GO:0000151">
    <property type="term" value="C:ubiquitin ligase complex"/>
    <property type="evidence" value="ECO:0007669"/>
    <property type="project" value="InterPro"/>
</dbReference>
<dbReference type="PANTHER" id="PTHR13363:SF5">
    <property type="entry name" value="E3 UBIQUITIN-PROTEIN LIGASE RNF123"/>
    <property type="match status" value="1"/>
</dbReference>
<keyword evidence="6" id="KW-0833">Ubl conjugation pathway</keyword>
<dbReference type="InterPro" id="IPR019474">
    <property type="entry name" value="Ub_conjug_fac_E4_core"/>
</dbReference>
<evidence type="ECO:0000256" key="5">
    <source>
        <dbReference type="ARBA" id="ARBA00022771"/>
    </source>
</evidence>
<reference evidence="11 12" key="1">
    <citation type="journal article" date="2018" name="Nat. Genet.">
        <title>Extensive intraspecific gene order and gene structural variations between Mo17 and other maize genomes.</title>
        <authorList>
            <person name="Sun S."/>
            <person name="Zhou Y."/>
            <person name="Chen J."/>
            <person name="Shi J."/>
            <person name="Zhao H."/>
            <person name="Zhao H."/>
            <person name="Song W."/>
            <person name="Zhang M."/>
            <person name="Cui Y."/>
            <person name="Dong X."/>
            <person name="Liu H."/>
            <person name="Ma X."/>
            <person name="Jiao Y."/>
            <person name="Wang B."/>
            <person name="Wei X."/>
            <person name="Stein J.C."/>
            <person name="Glaubitz J.C."/>
            <person name="Lu F."/>
            <person name="Yu G."/>
            <person name="Liang C."/>
            <person name="Fengler K."/>
            <person name="Li B."/>
            <person name="Rafalski A."/>
            <person name="Schnable P.S."/>
            <person name="Ware D.H."/>
            <person name="Buckler E.S."/>
            <person name="Lai J."/>
        </authorList>
    </citation>
    <scope>NUCLEOTIDE SEQUENCE [LARGE SCALE GENOMIC DNA]</scope>
    <source>
        <strain evidence="12">cv. Missouri 17</strain>
        <tissue evidence="11">Seedling</tissue>
    </source>
</reference>
<dbReference type="EMBL" id="NCVQ01000008">
    <property type="protein sequence ID" value="PWZ14588.1"/>
    <property type="molecule type" value="Genomic_DNA"/>
</dbReference>
<dbReference type="Proteomes" id="UP000251960">
    <property type="component" value="Chromosome 7"/>
</dbReference>
<dbReference type="InterPro" id="IPR045129">
    <property type="entry name" value="RNF123/RKP/RSPRY1"/>
</dbReference>
<dbReference type="GO" id="GO:0016567">
    <property type="term" value="P:protein ubiquitination"/>
    <property type="evidence" value="ECO:0007669"/>
    <property type="project" value="InterPro"/>
</dbReference>
<dbReference type="SUPFAM" id="SSF49899">
    <property type="entry name" value="Concanavalin A-like lectins/glucanases"/>
    <property type="match status" value="1"/>
</dbReference>
<dbReference type="EMBL" id="NCVQ01000008">
    <property type="protein sequence ID" value="PWZ14587.1"/>
    <property type="molecule type" value="Genomic_DNA"/>
</dbReference>
<keyword evidence="3" id="KW-0808">Transferase</keyword>
<dbReference type="SMART" id="SM00449">
    <property type="entry name" value="SPRY"/>
    <property type="match status" value="1"/>
</dbReference>
<evidence type="ECO:0000256" key="1">
    <source>
        <dbReference type="ARBA" id="ARBA00000900"/>
    </source>
</evidence>
<dbReference type="Pfam" id="PF25576">
    <property type="entry name" value="TPR_RNF123"/>
    <property type="match status" value="1"/>
</dbReference>
<dbReference type="GO" id="GO:0006511">
    <property type="term" value="P:ubiquitin-dependent protein catabolic process"/>
    <property type="evidence" value="ECO:0007669"/>
    <property type="project" value="InterPro"/>
</dbReference>
<dbReference type="InterPro" id="IPR013320">
    <property type="entry name" value="ConA-like_dom_sf"/>
</dbReference>
<dbReference type="GO" id="GO:0034450">
    <property type="term" value="F:ubiquitin-ubiquitin ligase activity"/>
    <property type="evidence" value="ECO:0007669"/>
    <property type="project" value="InterPro"/>
</dbReference>
<protein>
    <recommendedName>
        <fullName evidence="2">RING-type E3 ubiquitin transferase</fullName>
        <ecNumber evidence="2">2.3.2.27</ecNumber>
    </recommendedName>
</protein>